<dbReference type="AlphaFoldDB" id="A0A1X2IIL3"/>
<gene>
    <name evidence="1" type="ORF">BCR42DRAFT_414076</name>
</gene>
<evidence type="ECO:0000313" key="2">
    <source>
        <dbReference type="Proteomes" id="UP000193560"/>
    </source>
</evidence>
<accession>A0A1X2IIL3</accession>
<dbReference type="EMBL" id="MCGE01000010">
    <property type="protein sequence ID" value="ORZ17176.1"/>
    <property type="molecule type" value="Genomic_DNA"/>
</dbReference>
<keyword evidence="2" id="KW-1185">Reference proteome</keyword>
<dbReference type="Proteomes" id="UP000193560">
    <property type="component" value="Unassembled WGS sequence"/>
</dbReference>
<reference evidence="1 2" key="1">
    <citation type="submission" date="2016-07" db="EMBL/GenBank/DDBJ databases">
        <title>Pervasive Adenine N6-methylation of Active Genes in Fungi.</title>
        <authorList>
            <consortium name="DOE Joint Genome Institute"/>
            <person name="Mondo S.J."/>
            <person name="Dannebaum R.O."/>
            <person name="Kuo R.C."/>
            <person name="Labutti K."/>
            <person name="Haridas S."/>
            <person name="Kuo A."/>
            <person name="Salamov A."/>
            <person name="Ahrendt S.R."/>
            <person name="Lipzen A."/>
            <person name="Sullivan W."/>
            <person name="Andreopoulos W.B."/>
            <person name="Clum A."/>
            <person name="Lindquist E."/>
            <person name="Daum C."/>
            <person name="Ramamoorthy G.K."/>
            <person name="Gryganskyi A."/>
            <person name="Culley D."/>
            <person name="Magnuson J.K."/>
            <person name="James T.Y."/>
            <person name="O'Malley M.A."/>
            <person name="Stajich J.E."/>
            <person name="Spatafora J.W."/>
            <person name="Visel A."/>
            <person name="Grigoriev I.V."/>
        </authorList>
    </citation>
    <scope>NUCLEOTIDE SEQUENCE [LARGE SCALE GENOMIC DNA]</scope>
    <source>
        <strain evidence="1 2">NRRL 1336</strain>
    </source>
</reference>
<evidence type="ECO:0000313" key="1">
    <source>
        <dbReference type="EMBL" id="ORZ17176.1"/>
    </source>
</evidence>
<comment type="caution">
    <text evidence="1">The sequence shown here is derived from an EMBL/GenBank/DDBJ whole genome shotgun (WGS) entry which is preliminary data.</text>
</comment>
<proteinExistence type="predicted"/>
<organism evidence="1 2">
    <name type="scientific">Absidia repens</name>
    <dbReference type="NCBI Taxonomy" id="90262"/>
    <lineage>
        <taxon>Eukaryota</taxon>
        <taxon>Fungi</taxon>
        <taxon>Fungi incertae sedis</taxon>
        <taxon>Mucoromycota</taxon>
        <taxon>Mucoromycotina</taxon>
        <taxon>Mucoromycetes</taxon>
        <taxon>Mucorales</taxon>
        <taxon>Cunninghamellaceae</taxon>
        <taxon>Absidia</taxon>
    </lineage>
</organism>
<name>A0A1X2IIL3_9FUNG</name>
<protein>
    <submittedName>
        <fullName evidence="1">Uncharacterized protein</fullName>
    </submittedName>
</protein>
<sequence length="65" mass="7443">MIMIPAPRIEKAWKGFLRSGTSLALFLFLLGFVHPLKKGTGNHPHVISPTHKMIFFVKQDALFFY</sequence>